<gene>
    <name evidence="2" type="ORF">METZ01_LOCUS282165</name>
</gene>
<evidence type="ECO:0000313" key="2">
    <source>
        <dbReference type="EMBL" id="SVC29311.1"/>
    </source>
</evidence>
<feature type="region of interest" description="Disordered" evidence="1">
    <location>
        <begin position="1"/>
        <end position="28"/>
    </location>
</feature>
<reference evidence="2" key="1">
    <citation type="submission" date="2018-05" db="EMBL/GenBank/DDBJ databases">
        <authorList>
            <person name="Lanie J.A."/>
            <person name="Ng W.-L."/>
            <person name="Kazmierczak K.M."/>
            <person name="Andrzejewski T.M."/>
            <person name="Davidsen T.M."/>
            <person name="Wayne K.J."/>
            <person name="Tettelin H."/>
            <person name="Glass J.I."/>
            <person name="Rusch D."/>
            <person name="Podicherti R."/>
            <person name="Tsui H.-C.T."/>
            <person name="Winkler M.E."/>
        </authorList>
    </citation>
    <scope>NUCLEOTIDE SEQUENCE</scope>
</reference>
<feature type="compositionally biased region" description="Polar residues" evidence="1">
    <location>
        <begin position="11"/>
        <end position="28"/>
    </location>
</feature>
<dbReference type="EMBL" id="UINC01083524">
    <property type="protein sequence ID" value="SVC29311.1"/>
    <property type="molecule type" value="Genomic_DNA"/>
</dbReference>
<evidence type="ECO:0000256" key="1">
    <source>
        <dbReference type="SAM" id="MobiDB-lite"/>
    </source>
</evidence>
<accession>A0A382L361</accession>
<organism evidence="2">
    <name type="scientific">marine metagenome</name>
    <dbReference type="NCBI Taxonomy" id="408172"/>
    <lineage>
        <taxon>unclassified sequences</taxon>
        <taxon>metagenomes</taxon>
        <taxon>ecological metagenomes</taxon>
    </lineage>
</organism>
<protein>
    <submittedName>
        <fullName evidence="2">Uncharacterized protein</fullName>
    </submittedName>
</protein>
<sequence length="28" mass="3023">MATREAPPQPAQSSGIEQRSSTKSAYDE</sequence>
<proteinExistence type="predicted"/>
<dbReference type="AlphaFoldDB" id="A0A382L361"/>
<name>A0A382L361_9ZZZZ</name>